<dbReference type="GO" id="GO:0005524">
    <property type="term" value="F:ATP binding"/>
    <property type="evidence" value="ECO:0007669"/>
    <property type="project" value="InterPro"/>
</dbReference>
<sequence length="309" mass="34570">MDNCAHLIDRHTKLPSCEFEKLSSERGGRADIVFGKLKFVVPDRKVAVKAFRVPESNEKAIKNEMEIWRLVNNHAHINSFIGMASVDDPRYFPTGPVSDHYTQGNLKAYLARQDPDVLDCSLRFRLLLNVIEGLKYVHSQAIVHGDLKAMNVLVDGNNKTPVARICDFGSSSINCPCYTGPRGQQGTIPWDSPELWMPADDDDDDDDDEKEAPARTTQSDIWAFGCVALEVQMGFMPWEPGEEDKAWSMTGRQCEAGDGPPAEASDIRLKLEADPIKQKIWDLMVQCWSPDPQGRPAADQLSEAMMCMN</sequence>
<keyword evidence="4" id="KW-1185">Reference proteome</keyword>
<feature type="domain" description="Protein kinase" evidence="2">
    <location>
        <begin position="19"/>
        <end position="309"/>
    </location>
</feature>
<gene>
    <name evidence="3" type="ORF">RSOLAG22IIIB_11560</name>
</gene>
<evidence type="ECO:0000313" key="3">
    <source>
        <dbReference type="EMBL" id="CUA74887.1"/>
    </source>
</evidence>
<evidence type="ECO:0000313" key="4">
    <source>
        <dbReference type="Proteomes" id="UP000044841"/>
    </source>
</evidence>
<dbReference type="CDD" id="cd00180">
    <property type="entry name" value="PKc"/>
    <property type="match status" value="1"/>
</dbReference>
<proteinExistence type="predicted"/>
<dbReference type="GO" id="GO:0004674">
    <property type="term" value="F:protein serine/threonine kinase activity"/>
    <property type="evidence" value="ECO:0007669"/>
    <property type="project" value="TreeGrafter"/>
</dbReference>
<dbReference type="InterPro" id="IPR008271">
    <property type="entry name" value="Ser/Thr_kinase_AS"/>
</dbReference>
<dbReference type="InterPro" id="IPR011009">
    <property type="entry name" value="Kinase-like_dom_sf"/>
</dbReference>
<dbReference type="Pfam" id="PF00069">
    <property type="entry name" value="Pkinase"/>
    <property type="match status" value="1"/>
</dbReference>
<evidence type="ECO:0000259" key="2">
    <source>
        <dbReference type="PROSITE" id="PS50011"/>
    </source>
</evidence>
<organism evidence="3 4">
    <name type="scientific">Rhizoctonia solani</name>
    <dbReference type="NCBI Taxonomy" id="456999"/>
    <lineage>
        <taxon>Eukaryota</taxon>
        <taxon>Fungi</taxon>
        <taxon>Dikarya</taxon>
        <taxon>Basidiomycota</taxon>
        <taxon>Agaricomycotina</taxon>
        <taxon>Agaricomycetes</taxon>
        <taxon>Cantharellales</taxon>
        <taxon>Ceratobasidiaceae</taxon>
        <taxon>Rhizoctonia</taxon>
    </lineage>
</organism>
<dbReference type="Gene3D" id="1.10.510.10">
    <property type="entry name" value="Transferase(Phosphotransferase) domain 1"/>
    <property type="match status" value="1"/>
</dbReference>
<dbReference type="PROSITE" id="PS00108">
    <property type="entry name" value="PROTEIN_KINASE_ST"/>
    <property type="match status" value="1"/>
</dbReference>
<evidence type="ECO:0000256" key="1">
    <source>
        <dbReference type="SAM" id="MobiDB-lite"/>
    </source>
</evidence>
<dbReference type="Proteomes" id="UP000044841">
    <property type="component" value="Unassembled WGS sequence"/>
</dbReference>
<dbReference type="SUPFAM" id="SSF56112">
    <property type="entry name" value="Protein kinase-like (PK-like)"/>
    <property type="match status" value="1"/>
</dbReference>
<dbReference type="PANTHER" id="PTHR44329">
    <property type="entry name" value="SERINE/THREONINE-PROTEIN KINASE TNNI3K-RELATED"/>
    <property type="match status" value="1"/>
</dbReference>
<dbReference type="SMART" id="SM00220">
    <property type="entry name" value="S_TKc"/>
    <property type="match status" value="1"/>
</dbReference>
<dbReference type="EMBL" id="CYGV01001508">
    <property type="protein sequence ID" value="CUA74887.1"/>
    <property type="molecule type" value="Genomic_DNA"/>
</dbReference>
<name>A0A0K6G8E3_9AGAM</name>
<dbReference type="PROSITE" id="PS50011">
    <property type="entry name" value="PROTEIN_KINASE_DOM"/>
    <property type="match status" value="1"/>
</dbReference>
<protein>
    <recommendedName>
        <fullName evidence="2">Protein kinase domain-containing protein</fullName>
    </recommendedName>
</protein>
<dbReference type="AlphaFoldDB" id="A0A0K6G8E3"/>
<feature type="compositionally biased region" description="Acidic residues" evidence="1">
    <location>
        <begin position="199"/>
        <end position="210"/>
    </location>
</feature>
<dbReference type="InterPro" id="IPR051681">
    <property type="entry name" value="Ser/Thr_Kinases-Pseudokinases"/>
</dbReference>
<feature type="region of interest" description="Disordered" evidence="1">
    <location>
        <begin position="188"/>
        <end position="216"/>
    </location>
</feature>
<dbReference type="InterPro" id="IPR000719">
    <property type="entry name" value="Prot_kinase_dom"/>
</dbReference>
<accession>A0A0K6G8E3</accession>
<reference evidence="3 4" key="1">
    <citation type="submission" date="2015-07" db="EMBL/GenBank/DDBJ databases">
        <authorList>
            <person name="Noorani M."/>
        </authorList>
    </citation>
    <scope>NUCLEOTIDE SEQUENCE [LARGE SCALE GENOMIC DNA]</scope>
    <source>
        <strain evidence="3">BBA 69670</strain>
    </source>
</reference>